<dbReference type="RefSeq" id="WP_125016906.1">
    <property type="nucleotide sequence ID" value="NZ_QWEZ01000002.1"/>
</dbReference>
<dbReference type="GO" id="GO:0016887">
    <property type="term" value="F:ATP hydrolysis activity"/>
    <property type="evidence" value="ECO:0007669"/>
    <property type="project" value="UniProtKB-UniRule"/>
</dbReference>
<organism evidence="7 8">
    <name type="scientific">Aestuariirhabdus litorea</name>
    <dbReference type="NCBI Taxonomy" id="2528527"/>
    <lineage>
        <taxon>Bacteria</taxon>
        <taxon>Pseudomonadati</taxon>
        <taxon>Pseudomonadota</taxon>
        <taxon>Gammaproteobacteria</taxon>
        <taxon>Oceanospirillales</taxon>
        <taxon>Aestuariirhabdaceae</taxon>
        <taxon>Aestuariirhabdus</taxon>
    </lineage>
</organism>
<gene>
    <name evidence="7" type="ORF">D0544_13280</name>
</gene>
<keyword evidence="4 6" id="KW-0408">Iron</keyword>
<evidence type="ECO:0000256" key="4">
    <source>
        <dbReference type="ARBA" id="ARBA00023004"/>
    </source>
</evidence>
<dbReference type="GO" id="GO:0140663">
    <property type="term" value="F:ATP-dependent FeS chaperone activity"/>
    <property type="evidence" value="ECO:0007669"/>
    <property type="project" value="InterPro"/>
</dbReference>
<reference evidence="7 8" key="2">
    <citation type="submission" date="2018-12" db="EMBL/GenBank/DDBJ databases">
        <title>Simiduia agarivorans gen. nov., sp. nov., a marine, agarolytic bacterium isolated from shallow coastal water from Keelung, Taiwan.</title>
        <authorList>
            <person name="Shieh W.Y."/>
        </authorList>
    </citation>
    <scope>NUCLEOTIDE SEQUENCE [LARGE SCALE GENOMIC DNA]</scope>
    <source>
        <strain evidence="7 8">GTF-13</strain>
    </source>
</reference>
<comment type="similarity">
    <text evidence="6">Belongs to the Mrp/NBP35 ATP-binding proteins family.</text>
</comment>
<reference evidence="7 8" key="1">
    <citation type="submission" date="2018-08" db="EMBL/GenBank/DDBJ databases">
        <authorList>
            <person name="Khan S.A."/>
        </authorList>
    </citation>
    <scope>NUCLEOTIDE SEQUENCE [LARGE SCALE GENOMIC DNA]</scope>
    <source>
        <strain evidence="7 8">GTF-13</strain>
    </source>
</reference>
<protein>
    <recommendedName>
        <fullName evidence="6">Iron-sulfur cluster carrier protein</fullName>
    </recommendedName>
</protein>
<keyword evidence="8" id="KW-1185">Reference proteome</keyword>
<dbReference type="Gene3D" id="3.40.50.300">
    <property type="entry name" value="P-loop containing nucleotide triphosphate hydrolases"/>
    <property type="match status" value="1"/>
</dbReference>
<dbReference type="CDD" id="cd02037">
    <property type="entry name" value="Mrp_NBP35"/>
    <property type="match status" value="1"/>
</dbReference>
<keyword evidence="6" id="KW-0378">Hydrolase</keyword>
<comment type="function">
    <text evidence="6">Binds and transfers iron-sulfur (Fe-S) clusters to target apoproteins. Can hydrolyze ATP.</text>
</comment>
<keyword evidence="5 6" id="KW-0411">Iron-sulfur</keyword>
<keyword evidence="1 6" id="KW-0479">Metal-binding</keyword>
<dbReference type="GO" id="GO:0005524">
    <property type="term" value="F:ATP binding"/>
    <property type="evidence" value="ECO:0007669"/>
    <property type="project" value="UniProtKB-UniRule"/>
</dbReference>
<keyword evidence="3 6" id="KW-0067">ATP-binding</keyword>
<evidence type="ECO:0000256" key="1">
    <source>
        <dbReference type="ARBA" id="ARBA00022723"/>
    </source>
</evidence>
<comment type="caution">
    <text evidence="7">The sequence shown here is derived from an EMBL/GenBank/DDBJ whole genome shotgun (WGS) entry which is preliminary data.</text>
</comment>
<dbReference type="InterPro" id="IPR019591">
    <property type="entry name" value="Mrp/NBP35_ATP-bd"/>
</dbReference>
<keyword evidence="2 6" id="KW-0547">Nucleotide-binding</keyword>
<evidence type="ECO:0000313" key="8">
    <source>
        <dbReference type="Proteomes" id="UP000280792"/>
    </source>
</evidence>
<evidence type="ECO:0000256" key="2">
    <source>
        <dbReference type="ARBA" id="ARBA00022741"/>
    </source>
</evidence>
<feature type="binding site" evidence="6">
    <location>
        <begin position="109"/>
        <end position="116"/>
    </location>
    <ligand>
        <name>ATP</name>
        <dbReference type="ChEBI" id="CHEBI:30616"/>
    </ligand>
</feature>
<evidence type="ECO:0000256" key="3">
    <source>
        <dbReference type="ARBA" id="ARBA00022840"/>
    </source>
</evidence>
<accession>A0A3P3VKI1</accession>
<dbReference type="Proteomes" id="UP000280792">
    <property type="component" value="Unassembled WGS sequence"/>
</dbReference>
<dbReference type="AlphaFoldDB" id="A0A3P3VKI1"/>
<dbReference type="InterPro" id="IPR027417">
    <property type="entry name" value="P-loop_NTPase"/>
</dbReference>
<dbReference type="GO" id="GO:0051539">
    <property type="term" value="F:4 iron, 4 sulfur cluster binding"/>
    <property type="evidence" value="ECO:0007669"/>
    <property type="project" value="TreeGrafter"/>
</dbReference>
<evidence type="ECO:0000256" key="6">
    <source>
        <dbReference type="HAMAP-Rule" id="MF_02040"/>
    </source>
</evidence>
<dbReference type="Pfam" id="PF10609">
    <property type="entry name" value="ParA"/>
    <property type="match status" value="1"/>
</dbReference>
<name>A0A3P3VKI1_9GAMM</name>
<dbReference type="GO" id="GO:0016226">
    <property type="term" value="P:iron-sulfur cluster assembly"/>
    <property type="evidence" value="ECO:0007669"/>
    <property type="project" value="InterPro"/>
</dbReference>
<dbReference type="FunFam" id="3.40.50.300:FF:001119">
    <property type="entry name" value="Iron-sulfur cluster carrier protein"/>
    <property type="match status" value="1"/>
</dbReference>
<dbReference type="EMBL" id="QWEZ01000002">
    <property type="protein sequence ID" value="RRJ82817.1"/>
    <property type="molecule type" value="Genomic_DNA"/>
</dbReference>
<dbReference type="GO" id="GO:0046872">
    <property type="term" value="F:metal ion binding"/>
    <property type="evidence" value="ECO:0007669"/>
    <property type="project" value="UniProtKB-KW"/>
</dbReference>
<dbReference type="PANTHER" id="PTHR42961:SF2">
    <property type="entry name" value="IRON-SULFUR PROTEIN NUBPL"/>
    <property type="match status" value="1"/>
</dbReference>
<evidence type="ECO:0000256" key="5">
    <source>
        <dbReference type="ARBA" id="ARBA00023014"/>
    </source>
</evidence>
<evidence type="ECO:0000313" key="7">
    <source>
        <dbReference type="EMBL" id="RRJ82817.1"/>
    </source>
</evidence>
<dbReference type="PANTHER" id="PTHR42961">
    <property type="entry name" value="IRON-SULFUR PROTEIN NUBPL"/>
    <property type="match status" value="1"/>
</dbReference>
<dbReference type="HAMAP" id="MF_02040">
    <property type="entry name" value="Mrp_NBP35"/>
    <property type="match status" value="1"/>
</dbReference>
<proteinExistence type="inferred from homology"/>
<dbReference type="SUPFAM" id="SSF52540">
    <property type="entry name" value="P-loop containing nucleoside triphosphate hydrolases"/>
    <property type="match status" value="1"/>
</dbReference>
<dbReference type="InterPro" id="IPR033756">
    <property type="entry name" value="YlxH/NBP35"/>
</dbReference>
<sequence length="357" mass="37768">MSMNAQHGYSALEQQALEQLAAMALSPSGDSLLAGRQVYDVVETDGVLRVFIDTERTSEPEQEMLAEVLAPALKAIQGVQRVIVKPRPMSVSNGKRISGVSRVVAVHSGKGGVGKSTLTAELALLLARQGMRVGVLDADIYGPSAPILFGTHGAIHETAGKMTPLEAHGVKLMSLGFLLPDDQALIWRGSLVDSGLPQFFSDVAWGELDILLVDLPPGTSDVHLAALQACEFDGVITITAPGQVSLDDVRRGMEMFADLAVPCLGLVENQSSVLCVHCGTLSPLFGSEGGGLLAEKIGLPLLARLPFDPALAEAADEGQLAEVLRDDHPLVTALQPLLERLKGLLQRKAQTNAEVLQ</sequence>
<dbReference type="InterPro" id="IPR044304">
    <property type="entry name" value="NUBPL-like"/>
</dbReference>
<comment type="subunit">
    <text evidence="6">Homodimer.</text>
</comment>